<dbReference type="Gene3D" id="2.60.220.30">
    <property type="match status" value="2"/>
</dbReference>
<dbReference type="CDD" id="cd01670">
    <property type="entry name" value="Death"/>
    <property type="match status" value="1"/>
</dbReference>
<dbReference type="Gene3D" id="1.10.533.10">
    <property type="entry name" value="Death Domain, Fas"/>
    <property type="match status" value="1"/>
</dbReference>
<dbReference type="SMART" id="SM00005">
    <property type="entry name" value="DEATH"/>
    <property type="match status" value="1"/>
</dbReference>
<evidence type="ECO:0000259" key="2">
    <source>
        <dbReference type="PROSITE" id="PS51145"/>
    </source>
</evidence>
<dbReference type="RefSeq" id="XP_019644796.1">
    <property type="nucleotide sequence ID" value="XM_019789237.1"/>
</dbReference>
<feature type="domain" description="ZU5" evidence="2">
    <location>
        <begin position="1"/>
        <end position="100"/>
    </location>
</feature>
<dbReference type="SUPFAM" id="SSF47986">
    <property type="entry name" value="DEATH domain"/>
    <property type="match status" value="1"/>
</dbReference>
<dbReference type="Pfam" id="PF00531">
    <property type="entry name" value="Death"/>
    <property type="match status" value="1"/>
</dbReference>
<proteinExistence type="predicted"/>
<sequence length="547" mass="61315">METEITCQVINPNDVTFPLKGGEMLVSDVIELGPHGTTLRKPVTVQMQYSSASSGGPRDTAVWVTEDRSQWTELKTTKERKGKLDVSVDHLSIFAVISQPKKDRFTVHSEGFKLTSSTQPSVQISFPEQAVDTDTQVKLEVQEVPERAVDEIKASRGLVGTTPIVKVETVSDSAVKLQKPVTVRVPHPQHYMDIQHEGPTKLRVMSRKEEGEDWIDVTDDVDIHHTPQLVEAAVHHFASYIVILVDDECGDPKEIGQTMLELCEWLQRFDVQFIVLQPESQPNQVLVQCSKDTEAEEKHAQLLQKGYTGLEPSDTVRLLQGQRIKVSLVGNVSFAPNDQGVTADKYITFHSYRKNLRQFVVKAEKDRGGLAGHGVVAFYELPHVVVTKEKGALVRRALQEGEPGGELKRPRKLCEIPIHVPYMPSPPHSPTSSQIVTPRPEDFVTSTATEGMIIADLTGVRKYFFFIKDNVSSNWKDLSFHLGFNAADEDNIAGRNRDDKSRCMDMLQDWQKREGNKATIEVLIDALENANLRLVVDGLRDEFPELQ</sequence>
<evidence type="ECO:0000313" key="3">
    <source>
        <dbReference type="Proteomes" id="UP000515135"/>
    </source>
</evidence>
<evidence type="ECO:0000259" key="1">
    <source>
        <dbReference type="PROSITE" id="PS50017"/>
    </source>
</evidence>
<feature type="domain" description="ZU5" evidence="2">
    <location>
        <begin position="101"/>
        <end position="246"/>
    </location>
</feature>
<dbReference type="FunFam" id="1.10.533.10:FF:000095">
    <property type="entry name" value="Predicted protein"/>
    <property type="match status" value="1"/>
</dbReference>
<dbReference type="InterPro" id="IPR016729">
    <property type="entry name" value="FADD"/>
</dbReference>
<dbReference type="KEGG" id="bbel:109485545"/>
<dbReference type="PANTHER" id="PTHR15077:SF9">
    <property type="entry name" value="C-TERMINAL OF ROC (COR) DOMAIN-CONTAINING PROTEIN"/>
    <property type="match status" value="1"/>
</dbReference>
<accession>A0A6P5AS21</accession>
<dbReference type="PROSITE" id="PS51145">
    <property type="entry name" value="ZU5"/>
    <property type="match status" value="2"/>
</dbReference>
<dbReference type="GeneID" id="109485545"/>
<dbReference type="GO" id="GO:0007165">
    <property type="term" value="P:signal transduction"/>
    <property type="evidence" value="ECO:0007669"/>
    <property type="project" value="InterPro"/>
</dbReference>
<name>A0A6P5AS21_BRABE</name>
<dbReference type="Pfam" id="PF00791">
    <property type="entry name" value="ZU5"/>
    <property type="match status" value="2"/>
</dbReference>
<dbReference type="InterPro" id="IPR011029">
    <property type="entry name" value="DEATH-like_dom_sf"/>
</dbReference>
<dbReference type="AlphaFoldDB" id="A0A6P5AS21"/>
<dbReference type="PANTHER" id="PTHR15077">
    <property type="entry name" value="FAS-ASSOCIATING DEATH DOMAIN-CONTAINING PROTEIN FADD"/>
    <property type="match status" value="1"/>
</dbReference>
<feature type="domain" description="Death" evidence="1">
    <location>
        <begin position="467"/>
        <end position="543"/>
    </location>
</feature>
<evidence type="ECO:0000313" key="4">
    <source>
        <dbReference type="RefSeq" id="XP_019644796.1"/>
    </source>
</evidence>
<dbReference type="InterPro" id="IPR000906">
    <property type="entry name" value="ZU5_dom"/>
</dbReference>
<dbReference type="Proteomes" id="UP000515135">
    <property type="component" value="Unplaced"/>
</dbReference>
<protein>
    <submittedName>
        <fullName evidence="4">P53-induced death domain-containing protein 1-like</fullName>
    </submittedName>
</protein>
<gene>
    <name evidence="4" type="primary">LOC109485545</name>
</gene>
<keyword evidence="3" id="KW-1185">Reference proteome</keyword>
<dbReference type="OrthoDB" id="676979at2759"/>
<organism evidence="3 4">
    <name type="scientific">Branchiostoma belcheri</name>
    <name type="common">Amphioxus</name>
    <dbReference type="NCBI Taxonomy" id="7741"/>
    <lineage>
        <taxon>Eukaryota</taxon>
        <taxon>Metazoa</taxon>
        <taxon>Chordata</taxon>
        <taxon>Cephalochordata</taxon>
        <taxon>Leptocardii</taxon>
        <taxon>Amphioxiformes</taxon>
        <taxon>Branchiostomatidae</taxon>
        <taxon>Branchiostoma</taxon>
    </lineage>
</organism>
<dbReference type="PROSITE" id="PS50017">
    <property type="entry name" value="DEATH_DOMAIN"/>
    <property type="match status" value="1"/>
</dbReference>
<reference evidence="4" key="1">
    <citation type="submission" date="2025-08" db="UniProtKB">
        <authorList>
            <consortium name="RefSeq"/>
        </authorList>
    </citation>
    <scope>IDENTIFICATION</scope>
    <source>
        <tissue evidence="4">Gonad</tissue>
    </source>
</reference>
<dbReference type="InterPro" id="IPR000488">
    <property type="entry name" value="Death_dom"/>
</dbReference>